<organism evidence="10 11">
    <name type="scientific">Marinithermus hydrothermalis (strain DSM 14884 / JCM 11576 / T1)</name>
    <dbReference type="NCBI Taxonomy" id="869210"/>
    <lineage>
        <taxon>Bacteria</taxon>
        <taxon>Thermotogati</taxon>
        <taxon>Deinococcota</taxon>
        <taxon>Deinococci</taxon>
        <taxon>Thermales</taxon>
        <taxon>Thermaceae</taxon>
        <taxon>Marinithermus</taxon>
    </lineage>
</organism>
<evidence type="ECO:0000256" key="3">
    <source>
        <dbReference type="ARBA" id="ARBA00022475"/>
    </source>
</evidence>
<keyword evidence="8" id="KW-0472">Membrane</keyword>
<evidence type="ECO:0000256" key="1">
    <source>
        <dbReference type="ARBA" id="ARBA00004202"/>
    </source>
</evidence>
<dbReference type="KEGG" id="mhd:Marky_0993"/>
<reference evidence="10 11" key="1">
    <citation type="journal article" date="2012" name="Stand. Genomic Sci.">
        <title>Complete genome sequence of the aerobic, heterotroph Marinithermus hydrothermalis type strain (T1(T)) from a deep-sea hydrothermal vent chimney.</title>
        <authorList>
            <person name="Copeland A."/>
            <person name="Gu W."/>
            <person name="Yasawong M."/>
            <person name="Lapidus A."/>
            <person name="Lucas S."/>
            <person name="Deshpande S."/>
            <person name="Pagani I."/>
            <person name="Tapia R."/>
            <person name="Cheng J.F."/>
            <person name="Goodwin L.A."/>
            <person name="Pitluck S."/>
            <person name="Liolios K."/>
            <person name="Ivanova N."/>
            <person name="Mavromatis K."/>
            <person name="Mikhailova N."/>
            <person name="Pati A."/>
            <person name="Chen A."/>
            <person name="Palaniappan K."/>
            <person name="Land M."/>
            <person name="Pan C."/>
            <person name="Brambilla E.M."/>
            <person name="Rohde M."/>
            <person name="Tindall B.J."/>
            <person name="Sikorski J."/>
            <person name="Goker M."/>
            <person name="Detter J.C."/>
            <person name="Bristow J."/>
            <person name="Eisen J.A."/>
            <person name="Markowitz V."/>
            <person name="Hugenholtz P."/>
            <person name="Kyrpides N.C."/>
            <person name="Klenk H.P."/>
            <person name="Woyke T."/>
        </authorList>
    </citation>
    <scope>NUCLEOTIDE SEQUENCE [LARGE SCALE GENOMIC DNA]</scope>
    <source>
        <strain evidence="11">DSM 14884 / JCM 11576 / T1</strain>
    </source>
</reference>
<keyword evidence="6" id="KW-0067">ATP-binding</keyword>
<keyword evidence="7" id="KW-1278">Translocase</keyword>
<evidence type="ECO:0000256" key="4">
    <source>
        <dbReference type="ARBA" id="ARBA00022737"/>
    </source>
</evidence>
<name>F2NLB7_MARHT</name>
<dbReference type="Gene3D" id="3.40.50.300">
    <property type="entry name" value="P-loop containing nucleotide triphosphate hydrolases"/>
    <property type="match status" value="2"/>
</dbReference>
<dbReference type="PROSITE" id="PS00211">
    <property type="entry name" value="ABC_TRANSPORTER_1"/>
    <property type="match status" value="1"/>
</dbReference>
<comment type="subcellular location">
    <subcellularLocation>
        <location evidence="1">Cell membrane</location>
        <topology evidence="1">Peripheral membrane protein</topology>
    </subcellularLocation>
</comment>
<keyword evidence="11" id="KW-1185">Reference proteome</keyword>
<dbReference type="EC" id="3.6.3.17" evidence="10"/>
<evidence type="ECO:0000256" key="8">
    <source>
        <dbReference type="ARBA" id="ARBA00023136"/>
    </source>
</evidence>
<evidence type="ECO:0000256" key="2">
    <source>
        <dbReference type="ARBA" id="ARBA00022448"/>
    </source>
</evidence>
<dbReference type="RefSeq" id="WP_013703784.1">
    <property type="nucleotide sequence ID" value="NC_015387.1"/>
</dbReference>
<dbReference type="InterPro" id="IPR027417">
    <property type="entry name" value="P-loop_NTPase"/>
</dbReference>
<dbReference type="CDD" id="cd03216">
    <property type="entry name" value="ABC_Carb_Monos_I"/>
    <property type="match status" value="1"/>
</dbReference>
<keyword evidence="5" id="KW-0547">Nucleotide-binding</keyword>
<dbReference type="PROSITE" id="PS50893">
    <property type="entry name" value="ABC_TRANSPORTER_2"/>
    <property type="match status" value="2"/>
</dbReference>
<dbReference type="OrthoDB" id="9766104at2"/>
<dbReference type="SUPFAM" id="SSF52540">
    <property type="entry name" value="P-loop containing nucleoside triphosphate hydrolases"/>
    <property type="match status" value="2"/>
</dbReference>
<sequence length="505" mass="55688">MSEYALELRGITKQYPLVLANDDIHLGVRWGEVLALVGENGAGKSTLMKIVYGLVEPDRGEIYVDGKRAEIRGPADAIALGIGMVHQHFMLVDPLSVVDNVILGSEPVQGVSIDYRKARAEVVRLIEELGFDLDPDARIEELPVGLQQRVEILKTLYRKARILILDEPTAVLTPQEAAELFRFLRRYVAQGNAAIIITHKLDEVMEVSDRVTVIRDGRVVGTVATQETSPPELARMMVGREVILTVEKRPKTPGEVVLEVQDLRVAEAGKKPRLDGVSFQVRAGEIVGIAGVEGNGQTELVEAVTGLRPYSGTVRYGGEILARPDARRVREWGVSHIPEDRNARGLVLDFPTRDNVILGDHYKPPFVGAFGFFVDEAVNRYAQEVVEAFDVRPRSIHLSARRYSGGNAQKIIVGRELARRPRLLVAAQPTRGVDIGAIEFIHRRIVEARDAGMAVLLVSADLNEVMSLSDRILVMYEGRIVGEVRPGEVTEEELGLMMAGMRANA</sequence>
<evidence type="ECO:0000256" key="5">
    <source>
        <dbReference type="ARBA" id="ARBA00022741"/>
    </source>
</evidence>
<evidence type="ECO:0000313" key="10">
    <source>
        <dbReference type="EMBL" id="AEB11736.1"/>
    </source>
</evidence>
<dbReference type="PANTHER" id="PTHR43790:SF4">
    <property type="entry name" value="GUANOSINE IMPORT ATP-BINDING PROTEIN NUPO"/>
    <property type="match status" value="1"/>
</dbReference>
<evidence type="ECO:0000313" key="11">
    <source>
        <dbReference type="Proteomes" id="UP000007030"/>
    </source>
</evidence>
<dbReference type="InterPro" id="IPR003439">
    <property type="entry name" value="ABC_transporter-like_ATP-bd"/>
</dbReference>
<dbReference type="Pfam" id="PF00005">
    <property type="entry name" value="ABC_tran"/>
    <property type="match status" value="2"/>
</dbReference>
<dbReference type="InterPro" id="IPR017871">
    <property type="entry name" value="ABC_transporter-like_CS"/>
</dbReference>
<evidence type="ECO:0000259" key="9">
    <source>
        <dbReference type="PROSITE" id="PS50893"/>
    </source>
</evidence>
<dbReference type="InterPro" id="IPR003593">
    <property type="entry name" value="AAA+_ATPase"/>
</dbReference>
<proteinExistence type="predicted"/>
<keyword evidence="4" id="KW-0677">Repeat</keyword>
<dbReference type="AlphaFoldDB" id="F2NLB7"/>
<dbReference type="HOGENOM" id="CLU_000604_92_0_0"/>
<feature type="domain" description="ABC transporter" evidence="9">
    <location>
        <begin position="258"/>
        <end position="502"/>
    </location>
</feature>
<dbReference type="FunFam" id="3.40.50.300:FF:000127">
    <property type="entry name" value="Ribose import ATP-binding protein RbsA"/>
    <property type="match status" value="1"/>
</dbReference>
<dbReference type="PANTHER" id="PTHR43790">
    <property type="entry name" value="CARBOHYDRATE TRANSPORT ATP-BINDING PROTEIN MG119-RELATED"/>
    <property type="match status" value="1"/>
</dbReference>
<dbReference type="STRING" id="869210.Marky_0993"/>
<dbReference type="Proteomes" id="UP000007030">
    <property type="component" value="Chromosome"/>
</dbReference>
<feature type="domain" description="ABC transporter" evidence="9">
    <location>
        <begin position="6"/>
        <end position="241"/>
    </location>
</feature>
<dbReference type="GO" id="GO:0005524">
    <property type="term" value="F:ATP binding"/>
    <property type="evidence" value="ECO:0007669"/>
    <property type="project" value="UniProtKB-KW"/>
</dbReference>
<accession>F2NLB7</accession>
<dbReference type="eggNOG" id="COG3845">
    <property type="taxonomic scope" value="Bacteria"/>
</dbReference>
<dbReference type="CDD" id="cd03215">
    <property type="entry name" value="ABC_Carb_Monos_II"/>
    <property type="match status" value="1"/>
</dbReference>
<protein>
    <submittedName>
        <fullName evidence="10">Monosaccharide-transporting ATPase</fullName>
        <ecNumber evidence="10">3.6.3.17</ecNumber>
    </submittedName>
</protein>
<dbReference type="InterPro" id="IPR050107">
    <property type="entry name" value="ABC_carbohydrate_import_ATPase"/>
</dbReference>
<keyword evidence="10" id="KW-0378">Hydrolase</keyword>
<dbReference type="GO" id="GO:0016887">
    <property type="term" value="F:ATP hydrolysis activity"/>
    <property type="evidence" value="ECO:0007669"/>
    <property type="project" value="InterPro"/>
</dbReference>
<dbReference type="SMART" id="SM00382">
    <property type="entry name" value="AAA"/>
    <property type="match status" value="1"/>
</dbReference>
<keyword evidence="2" id="KW-0813">Transport</keyword>
<evidence type="ECO:0000256" key="6">
    <source>
        <dbReference type="ARBA" id="ARBA00022840"/>
    </source>
</evidence>
<dbReference type="EMBL" id="CP002630">
    <property type="protein sequence ID" value="AEB11736.1"/>
    <property type="molecule type" value="Genomic_DNA"/>
</dbReference>
<keyword evidence="3" id="KW-1003">Cell membrane</keyword>
<evidence type="ECO:0000256" key="7">
    <source>
        <dbReference type="ARBA" id="ARBA00022967"/>
    </source>
</evidence>
<dbReference type="GO" id="GO:0005886">
    <property type="term" value="C:plasma membrane"/>
    <property type="evidence" value="ECO:0007669"/>
    <property type="project" value="UniProtKB-SubCell"/>
</dbReference>
<gene>
    <name evidence="10" type="ordered locus">Marky_0993</name>
</gene>